<reference evidence="1" key="1">
    <citation type="journal article" date="2020" name="mSystems">
        <title>Genome- and Community-Level Interaction Insights into Carbon Utilization and Element Cycling Functions of Hydrothermarchaeota in Hydrothermal Sediment.</title>
        <authorList>
            <person name="Zhou Z."/>
            <person name="Liu Y."/>
            <person name="Xu W."/>
            <person name="Pan J."/>
            <person name="Luo Z.H."/>
            <person name="Li M."/>
        </authorList>
    </citation>
    <scope>NUCLEOTIDE SEQUENCE [LARGE SCALE GENOMIC DNA]</scope>
    <source>
        <strain evidence="1">SpSt-769</strain>
    </source>
</reference>
<gene>
    <name evidence="1" type="ORF">ENV54_10355</name>
</gene>
<protein>
    <submittedName>
        <fullName evidence="1">Uncharacterized protein</fullName>
    </submittedName>
</protein>
<dbReference type="EMBL" id="DTGT01000336">
    <property type="protein sequence ID" value="HGH61687.1"/>
    <property type="molecule type" value="Genomic_DNA"/>
</dbReference>
<organism evidence="1">
    <name type="scientific">Desulfomonile tiedjei</name>
    <dbReference type="NCBI Taxonomy" id="2358"/>
    <lineage>
        <taxon>Bacteria</taxon>
        <taxon>Pseudomonadati</taxon>
        <taxon>Thermodesulfobacteriota</taxon>
        <taxon>Desulfomonilia</taxon>
        <taxon>Desulfomonilales</taxon>
        <taxon>Desulfomonilaceae</taxon>
        <taxon>Desulfomonile</taxon>
    </lineage>
</organism>
<evidence type="ECO:0000313" key="1">
    <source>
        <dbReference type="EMBL" id="HGH61687.1"/>
    </source>
</evidence>
<proteinExistence type="predicted"/>
<dbReference type="AlphaFoldDB" id="A0A7C4AT46"/>
<comment type="caution">
    <text evidence="1">The sequence shown here is derived from an EMBL/GenBank/DDBJ whole genome shotgun (WGS) entry which is preliminary data.</text>
</comment>
<accession>A0A7C4AT46</accession>
<sequence length="353" mass="39527">MLTFMRILTVLACLVLLLLLAYHFFSPEKDLATGGALRLRIKTQAMVGAATREVAASYQKVAQAKQDDRLPLLGREAESLWKKLSADYKKNSFLDYLNDLKAMTTNLLGTVREEIAIVGTGDAAKIYQSTPTSVHDFSRAVHVWVDVNEKRLHAISGVEGDEAETKVKEELTKLQGELRAAVGELEKRIANIHEERQGFLPAAYRGTQAAEREPASAPREEAAVVPDAGSYTPAPENVLASFRQRYLNRELRRTPYHFKDLKILKSAEGLLPGVYCISFSAEVYHNHDNKRWEKSPVILNVIAKVGSDGIMSTYENFAKNPWDYPISGSCVKPVWGVHDYVWEKVCPYPCMGR</sequence>
<name>A0A7C4AT46_9BACT</name>